<sequence length="327" mass="34533">MTSPELELDGLRRRYGTVTALDGLTFGVPAGQVFGFLGPNGAGKTTTMRAIFGVAALDAGEIRWRSRPVGEAARRTFGYMPEERGLYPAMELFDQVEYFALLHGMDAPAAASAAKHWIDRLGLSGREGTRIDALSHGNQQRAQLAVALVHDPELLVLDEPFSGLDPGGIDDMSSILRERAAAGVTVLFSSHQLDLVEDICEAVAIIHHGRLVVSGPVAELRRGDRPRLAVRVSGDTAAAWAAGLGETSGTVDAVRADGTAEISITSSADSQAILDRARAAGTVEHFAYEDRSLSEVFRRATGASVGQAEAEHAAASMASGVTTGARR</sequence>
<dbReference type="PROSITE" id="PS50893">
    <property type="entry name" value="ABC_TRANSPORTER_2"/>
    <property type="match status" value="1"/>
</dbReference>
<dbReference type="PANTHER" id="PTHR43335:SF4">
    <property type="entry name" value="ABC TRANSPORTER, ATP-BINDING PROTEIN"/>
    <property type="match status" value="1"/>
</dbReference>
<dbReference type="EMBL" id="RPFW01000006">
    <property type="protein sequence ID" value="TVZ01697.1"/>
    <property type="molecule type" value="Genomic_DNA"/>
</dbReference>
<dbReference type="SMART" id="SM00382">
    <property type="entry name" value="AAA"/>
    <property type="match status" value="1"/>
</dbReference>
<comment type="similarity">
    <text evidence="1">Belongs to the ABC transporter superfamily.</text>
</comment>
<dbReference type="InterPro" id="IPR027417">
    <property type="entry name" value="P-loop_NTPase"/>
</dbReference>
<keyword evidence="3" id="KW-0547">Nucleotide-binding</keyword>
<dbReference type="PROSITE" id="PS00211">
    <property type="entry name" value="ABC_TRANSPORTER_1"/>
    <property type="match status" value="1"/>
</dbReference>
<dbReference type="GO" id="GO:0016887">
    <property type="term" value="F:ATP hydrolysis activity"/>
    <property type="evidence" value="ECO:0007669"/>
    <property type="project" value="InterPro"/>
</dbReference>
<keyword evidence="2" id="KW-0813">Transport</keyword>
<dbReference type="Proteomes" id="UP000460272">
    <property type="component" value="Unassembled WGS sequence"/>
</dbReference>
<proteinExistence type="inferred from homology"/>
<evidence type="ECO:0000259" key="5">
    <source>
        <dbReference type="PROSITE" id="PS50893"/>
    </source>
</evidence>
<evidence type="ECO:0000256" key="4">
    <source>
        <dbReference type="ARBA" id="ARBA00022840"/>
    </source>
</evidence>
<comment type="caution">
    <text evidence="6">The sequence shown here is derived from an EMBL/GenBank/DDBJ whole genome shotgun (WGS) entry which is preliminary data.</text>
</comment>
<dbReference type="InterPro" id="IPR003439">
    <property type="entry name" value="ABC_transporter-like_ATP-bd"/>
</dbReference>
<evidence type="ECO:0000313" key="6">
    <source>
        <dbReference type="EMBL" id="TVZ01697.1"/>
    </source>
</evidence>
<name>A0A6P2BSS1_9ACTN</name>
<accession>A0A6P2BSS1</accession>
<dbReference type="SUPFAM" id="SSF52540">
    <property type="entry name" value="P-loop containing nucleoside triphosphate hydrolases"/>
    <property type="match status" value="1"/>
</dbReference>
<dbReference type="AlphaFoldDB" id="A0A6P2BSS1"/>
<dbReference type="RefSeq" id="WP_145858497.1">
    <property type="nucleotide sequence ID" value="NZ_RPFW01000006.1"/>
</dbReference>
<dbReference type="Gene3D" id="3.40.50.300">
    <property type="entry name" value="P-loop containing nucleotide triphosphate hydrolases"/>
    <property type="match status" value="1"/>
</dbReference>
<evidence type="ECO:0000256" key="1">
    <source>
        <dbReference type="ARBA" id="ARBA00005417"/>
    </source>
</evidence>
<reference evidence="6 7" key="1">
    <citation type="submission" date="2018-11" db="EMBL/GenBank/DDBJ databases">
        <title>Trebonia kvetii gen.nov., sp.nov., a novel acidophilic actinobacterium, and proposal of the new actinobacterial family Treboniaceae fam. nov.</title>
        <authorList>
            <person name="Rapoport D."/>
            <person name="Sagova-Mareckova M."/>
            <person name="Sedlacek I."/>
            <person name="Provaznik J."/>
            <person name="Kralova S."/>
            <person name="Pavlinic D."/>
            <person name="Benes V."/>
            <person name="Kopecky J."/>
        </authorList>
    </citation>
    <scope>NUCLEOTIDE SEQUENCE [LARGE SCALE GENOMIC DNA]</scope>
    <source>
        <strain evidence="6 7">15Tr583</strain>
    </source>
</reference>
<protein>
    <submittedName>
        <fullName evidence="6">ATP-binding cassette domain-containing protein</fullName>
    </submittedName>
</protein>
<evidence type="ECO:0000256" key="3">
    <source>
        <dbReference type="ARBA" id="ARBA00022741"/>
    </source>
</evidence>
<organism evidence="6 7">
    <name type="scientific">Trebonia kvetii</name>
    <dbReference type="NCBI Taxonomy" id="2480626"/>
    <lineage>
        <taxon>Bacteria</taxon>
        <taxon>Bacillati</taxon>
        <taxon>Actinomycetota</taxon>
        <taxon>Actinomycetes</taxon>
        <taxon>Streptosporangiales</taxon>
        <taxon>Treboniaceae</taxon>
        <taxon>Trebonia</taxon>
    </lineage>
</organism>
<dbReference type="InterPro" id="IPR003593">
    <property type="entry name" value="AAA+_ATPase"/>
</dbReference>
<dbReference type="Pfam" id="PF13732">
    <property type="entry name" value="DrrA1-3_C"/>
    <property type="match status" value="1"/>
</dbReference>
<keyword evidence="4 6" id="KW-0067">ATP-binding</keyword>
<dbReference type="GO" id="GO:0005524">
    <property type="term" value="F:ATP binding"/>
    <property type="evidence" value="ECO:0007669"/>
    <property type="project" value="UniProtKB-KW"/>
</dbReference>
<evidence type="ECO:0000313" key="7">
    <source>
        <dbReference type="Proteomes" id="UP000460272"/>
    </source>
</evidence>
<keyword evidence="7" id="KW-1185">Reference proteome</keyword>
<dbReference type="Pfam" id="PF00005">
    <property type="entry name" value="ABC_tran"/>
    <property type="match status" value="1"/>
</dbReference>
<evidence type="ECO:0000256" key="2">
    <source>
        <dbReference type="ARBA" id="ARBA00022448"/>
    </source>
</evidence>
<dbReference type="OrthoDB" id="9804819at2"/>
<feature type="domain" description="ABC transporter" evidence="5">
    <location>
        <begin position="6"/>
        <end position="233"/>
    </location>
</feature>
<dbReference type="InterPro" id="IPR017871">
    <property type="entry name" value="ABC_transporter-like_CS"/>
</dbReference>
<dbReference type="InterPro" id="IPR025302">
    <property type="entry name" value="DrrA1/2-like_C"/>
</dbReference>
<gene>
    <name evidence="6" type="ORF">EAS64_29965</name>
</gene>
<dbReference type="PANTHER" id="PTHR43335">
    <property type="entry name" value="ABC TRANSPORTER, ATP-BINDING PROTEIN"/>
    <property type="match status" value="1"/>
</dbReference>